<evidence type="ECO:0000256" key="1">
    <source>
        <dbReference type="SAM" id="Phobius"/>
    </source>
</evidence>
<feature type="transmembrane region" description="Helical" evidence="1">
    <location>
        <begin position="61"/>
        <end position="88"/>
    </location>
</feature>
<accession>A0ABY5WHT2</accession>
<evidence type="ECO:0000313" key="3">
    <source>
        <dbReference type="Proteomes" id="UP001058514"/>
    </source>
</evidence>
<dbReference type="EMBL" id="CP081051">
    <property type="protein sequence ID" value="UWQ41020.1"/>
    <property type="molecule type" value="Genomic_DNA"/>
</dbReference>
<dbReference type="RefSeq" id="WP_259964243.1">
    <property type="nucleotide sequence ID" value="NZ_CP081051.1"/>
</dbReference>
<dbReference type="Proteomes" id="UP001058514">
    <property type="component" value="Chromosome"/>
</dbReference>
<reference evidence="2" key="1">
    <citation type="submission" date="2021-08" db="EMBL/GenBank/DDBJ databases">
        <authorList>
            <person name="Nwanade C."/>
            <person name="Wang M."/>
            <person name="Masoudi A."/>
            <person name="Yu Z."/>
            <person name="Liu J."/>
        </authorList>
    </citation>
    <scope>NUCLEOTIDE SEQUENCE</scope>
    <source>
        <strain evidence="2">S166</strain>
    </source>
</reference>
<keyword evidence="1" id="KW-0472">Membrane</keyword>
<keyword evidence="3" id="KW-1185">Reference proteome</keyword>
<keyword evidence="1" id="KW-1133">Transmembrane helix</keyword>
<keyword evidence="1" id="KW-0812">Transmembrane</keyword>
<organism evidence="2 3">
    <name type="scientific">Leisingera aquaemixtae</name>
    <dbReference type="NCBI Taxonomy" id="1396826"/>
    <lineage>
        <taxon>Bacteria</taxon>
        <taxon>Pseudomonadati</taxon>
        <taxon>Pseudomonadota</taxon>
        <taxon>Alphaproteobacteria</taxon>
        <taxon>Rhodobacterales</taxon>
        <taxon>Roseobacteraceae</taxon>
        <taxon>Leisingera</taxon>
    </lineage>
</organism>
<protein>
    <submittedName>
        <fullName evidence="2">Uncharacterized protein</fullName>
    </submittedName>
</protein>
<gene>
    <name evidence="2" type="ORF">K3718_16015</name>
</gene>
<sequence length="104" mass="11352">MQITDLPHWQRQKRVVIERIRNDLARYTDPIFHIVLFAAVIYLPCFALVMVGGAVPVGALAALLGVSTIALVIMSPALALAAGIEAYFQRQIAKLPRPSLQGSK</sequence>
<name>A0ABY5WHT2_9RHOB</name>
<feature type="transmembrane region" description="Helical" evidence="1">
    <location>
        <begin position="31"/>
        <end position="55"/>
    </location>
</feature>
<proteinExistence type="predicted"/>
<evidence type="ECO:0000313" key="2">
    <source>
        <dbReference type="EMBL" id="UWQ41020.1"/>
    </source>
</evidence>